<evidence type="ECO:0000313" key="8">
    <source>
        <dbReference type="Proteomes" id="UP000015102"/>
    </source>
</evidence>
<proteinExistence type="predicted"/>
<dbReference type="FunFam" id="2.40.10.10:FF:000036">
    <property type="entry name" value="Trypsin beta"/>
    <property type="match status" value="1"/>
</dbReference>
<evidence type="ECO:0000256" key="1">
    <source>
        <dbReference type="ARBA" id="ARBA00004239"/>
    </source>
</evidence>
<dbReference type="InterPro" id="IPR043504">
    <property type="entry name" value="Peptidase_S1_PA_chymotrypsin"/>
</dbReference>
<dbReference type="HOGENOM" id="CLU_006842_13_1_1"/>
<evidence type="ECO:0000256" key="3">
    <source>
        <dbReference type="ARBA" id="ARBA00022801"/>
    </source>
</evidence>
<keyword evidence="5" id="KW-1015">Disulfide bond</keyword>
<dbReference type="PROSITE" id="PS50240">
    <property type="entry name" value="TRYPSIN_DOM"/>
    <property type="match status" value="1"/>
</dbReference>
<dbReference type="InterPro" id="IPR001254">
    <property type="entry name" value="Trypsin_dom"/>
</dbReference>
<dbReference type="Pfam" id="PF00089">
    <property type="entry name" value="Trypsin"/>
    <property type="match status" value="1"/>
</dbReference>
<dbReference type="InterPro" id="IPR009003">
    <property type="entry name" value="Peptidase_S1_PA"/>
</dbReference>
<protein>
    <recommendedName>
        <fullName evidence="6">Peptidase S1 domain-containing protein</fullName>
    </recommendedName>
</protein>
<dbReference type="GO" id="GO:0004252">
    <property type="term" value="F:serine-type endopeptidase activity"/>
    <property type="evidence" value="ECO:0007669"/>
    <property type="project" value="InterPro"/>
</dbReference>
<reference evidence="8" key="1">
    <citation type="submission" date="2013-02" db="EMBL/GenBank/DDBJ databases">
        <authorList>
            <person name="Hughes D."/>
        </authorList>
    </citation>
    <scope>NUCLEOTIDE SEQUENCE</scope>
    <source>
        <strain>Durham</strain>
        <strain evidence="8">NC isolate 2 -- Noor lab</strain>
    </source>
</reference>
<dbReference type="AlphaFoldDB" id="T1GEH1"/>
<reference evidence="7" key="2">
    <citation type="submission" date="2015-06" db="UniProtKB">
        <authorList>
            <consortium name="EnsemblMetazoa"/>
        </authorList>
    </citation>
    <scope>IDENTIFICATION</scope>
</reference>
<organism evidence="7 8">
    <name type="scientific">Megaselia scalaris</name>
    <name type="common">Humpbacked fly</name>
    <name type="synonym">Phora scalaris</name>
    <dbReference type="NCBI Taxonomy" id="36166"/>
    <lineage>
        <taxon>Eukaryota</taxon>
        <taxon>Metazoa</taxon>
        <taxon>Ecdysozoa</taxon>
        <taxon>Arthropoda</taxon>
        <taxon>Hexapoda</taxon>
        <taxon>Insecta</taxon>
        <taxon>Pterygota</taxon>
        <taxon>Neoptera</taxon>
        <taxon>Endopterygota</taxon>
        <taxon>Diptera</taxon>
        <taxon>Brachycera</taxon>
        <taxon>Muscomorpha</taxon>
        <taxon>Platypezoidea</taxon>
        <taxon>Phoridae</taxon>
        <taxon>Megaseliini</taxon>
        <taxon>Megaselia</taxon>
    </lineage>
</organism>
<dbReference type="InterPro" id="IPR033116">
    <property type="entry name" value="TRYPSIN_SER"/>
</dbReference>
<dbReference type="Gene3D" id="2.40.10.10">
    <property type="entry name" value="Trypsin-like serine proteases"/>
    <property type="match status" value="1"/>
</dbReference>
<evidence type="ECO:0000256" key="2">
    <source>
        <dbReference type="ARBA" id="ARBA00022670"/>
    </source>
</evidence>
<evidence type="ECO:0000256" key="4">
    <source>
        <dbReference type="ARBA" id="ARBA00022825"/>
    </source>
</evidence>
<sequence length="152" mass="17076">MNSEDPPVSLIRLPRGKTTFAGEGVLFGWGWDRSEESTDDLQKVEARIMEYEECKKELPSNAYFENVNICSYSKGPNHFEGACDGDSGGPFVQYTSEGVELVGIVSWGYTPCKSTTMPSIYTRVSAFTDWIDDIIANHFVFLTDYTFRPVSQ</sequence>
<dbReference type="PANTHER" id="PTHR24250:SF50">
    <property type="entry name" value="PEPTIDASE S1 DOMAIN-CONTAINING PROTEIN"/>
    <property type="match status" value="1"/>
</dbReference>
<evidence type="ECO:0000313" key="7">
    <source>
        <dbReference type="EnsemblMetazoa" id="MESCA001733-PA"/>
    </source>
</evidence>
<keyword evidence="4" id="KW-0720">Serine protease</keyword>
<dbReference type="SUPFAM" id="SSF50494">
    <property type="entry name" value="Trypsin-like serine proteases"/>
    <property type="match status" value="1"/>
</dbReference>
<comment type="subcellular location">
    <subcellularLocation>
        <location evidence="1">Secreted</location>
        <location evidence="1">Extracellular space</location>
    </subcellularLocation>
</comment>
<dbReference type="PANTHER" id="PTHR24250">
    <property type="entry name" value="CHYMOTRYPSIN-RELATED"/>
    <property type="match status" value="1"/>
</dbReference>
<feature type="domain" description="Peptidase S1" evidence="6">
    <location>
        <begin position="1"/>
        <end position="136"/>
    </location>
</feature>
<dbReference type="PROSITE" id="PS00135">
    <property type="entry name" value="TRYPSIN_SER"/>
    <property type="match status" value="1"/>
</dbReference>
<dbReference type="Proteomes" id="UP000015102">
    <property type="component" value="Unassembled WGS sequence"/>
</dbReference>
<dbReference type="GO" id="GO:0006508">
    <property type="term" value="P:proteolysis"/>
    <property type="evidence" value="ECO:0007669"/>
    <property type="project" value="UniProtKB-KW"/>
</dbReference>
<accession>T1GEH1</accession>
<keyword evidence="8" id="KW-1185">Reference proteome</keyword>
<evidence type="ECO:0000256" key="5">
    <source>
        <dbReference type="ARBA" id="ARBA00023157"/>
    </source>
</evidence>
<dbReference type="OMA" id="MSSEECH"/>
<keyword evidence="3" id="KW-0378">Hydrolase</keyword>
<dbReference type="GO" id="GO:0005576">
    <property type="term" value="C:extracellular region"/>
    <property type="evidence" value="ECO:0007669"/>
    <property type="project" value="UniProtKB-SubCell"/>
</dbReference>
<name>T1GEH1_MEGSC</name>
<keyword evidence="2" id="KW-0645">Protease</keyword>
<dbReference type="SMART" id="SM00020">
    <property type="entry name" value="Tryp_SPc"/>
    <property type="match status" value="1"/>
</dbReference>
<dbReference type="EnsemblMetazoa" id="MESCA001733-RA">
    <property type="protein sequence ID" value="MESCA001733-PA"/>
    <property type="gene ID" value="MESCA001733"/>
</dbReference>
<dbReference type="EMBL" id="CAQQ02018935">
    <property type="status" value="NOT_ANNOTATED_CDS"/>
    <property type="molecule type" value="Genomic_DNA"/>
</dbReference>
<dbReference type="STRING" id="36166.T1GEH1"/>
<evidence type="ECO:0000259" key="6">
    <source>
        <dbReference type="PROSITE" id="PS50240"/>
    </source>
</evidence>